<evidence type="ECO:0000256" key="1">
    <source>
        <dbReference type="SAM" id="MobiDB-lite"/>
    </source>
</evidence>
<dbReference type="HOGENOM" id="CLU_1094293_0_0_1"/>
<name>A0A0D1YHG6_9EURO</name>
<sequence length="254" mass="26067">MSEQYSTGGSRQPATYDAVTGSGVPETDSSHPIAHGSGLQGGSTNRGLQSGSNKYSDNYNQGSSGVSQNDGLQGQTSSHLPQTDSSYRTTEYDNNNYSNKDSYGSTGLGREHGTHGQTSTLSGNQTGGLPETGSTYPTTHGESISYSNNSGLGQNDGNQGRISSIAANPTNHSDESNPLNAHHRQSVGMGGQQGVDALEGETNIRRAGDSQNAPGKLGETGEAAVGALGFGGSQVGRPKEDQGIGEKIANFLGV</sequence>
<accession>A0A0D1YHG6</accession>
<dbReference type="Proteomes" id="UP000053599">
    <property type="component" value="Unassembled WGS sequence"/>
</dbReference>
<feature type="compositionally biased region" description="Polar residues" evidence="1">
    <location>
        <begin position="132"/>
        <end position="179"/>
    </location>
</feature>
<reference evidence="2 3" key="1">
    <citation type="submission" date="2015-01" db="EMBL/GenBank/DDBJ databases">
        <title>The Genome Sequence of Exophiala sideris CBS121828.</title>
        <authorList>
            <consortium name="The Broad Institute Genomics Platform"/>
            <person name="Cuomo C."/>
            <person name="de Hoog S."/>
            <person name="Gorbushina A."/>
            <person name="Stielow B."/>
            <person name="Teixiera M."/>
            <person name="Abouelleil A."/>
            <person name="Chapman S.B."/>
            <person name="Priest M."/>
            <person name="Young S.K."/>
            <person name="Wortman J."/>
            <person name="Nusbaum C."/>
            <person name="Birren B."/>
        </authorList>
    </citation>
    <scope>NUCLEOTIDE SEQUENCE [LARGE SCALE GENOMIC DNA]</scope>
    <source>
        <strain evidence="2 3">CBS 121828</strain>
    </source>
</reference>
<dbReference type="OrthoDB" id="4119258at2759"/>
<protein>
    <submittedName>
        <fullName evidence="2">Uncharacterized protein</fullName>
    </submittedName>
</protein>
<dbReference type="EMBL" id="KN846952">
    <property type="protein sequence ID" value="KIV82297.1"/>
    <property type="molecule type" value="Genomic_DNA"/>
</dbReference>
<proteinExistence type="predicted"/>
<feature type="compositionally biased region" description="Polar residues" evidence="1">
    <location>
        <begin position="115"/>
        <end position="124"/>
    </location>
</feature>
<feature type="compositionally biased region" description="Polar residues" evidence="1">
    <location>
        <begin position="42"/>
        <end position="89"/>
    </location>
</feature>
<feature type="compositionally biased region" description="Polar residues" evidence="1">
    <location>
        <begin position="1"/>
        <end position="13"/>
    </location>
</feature>
<evidence type="ECO:0000313" key="2">
    <source>
        <dbReference type="EMBL" id="KIV82297.1"/>
    </source>
</evidence>
<organism evidence="2 3">
    <name type="scientific">Exophiala sideris</name>
    <dbReference type="NCBI Taxonomy" id="1016849"/>
    <lineage>
        <taxon>Eukaryota</taxon>
        <taxon>Fungi</taxon>
        <taxon>Dikarya</taxon>
        <taxon>Ascomycota</taxon>
        <taxon>Pezizomycotina</taxon>
        <taxon>Eurotiomycetes</taxon>
        <taxon>Chaetothyriomycetidae</taxon>
        <taxon>Chaetothyriales</taxon>
        <taxon>Herpotrichiellaceae</taxon>
        <taxon>Exophiala</taxon>
    </lineage>
</organism>
<feature type="region of interest" description="Disordered" evidence="1">
    <location>
        <begin position="1"/>
        <end position="194"/>
    </location>
</feature>
<gene>
    <name evidence="2" type="ORF">PV11_04418</name>
</gene>
<evidence type="ECO:0000313" key="3">
    <source>
        <dbReference type="Proteomes" id="UP000053599"/>
    </source>
</evidence>
<feature type="compositionally biased region" description="Low complexity" evidence="1">
    <location>
        <begin position="92"/>
        <end position="103"/>
    </location>
</feature>
<dbReference type="AlphaFoldDB" id="A0A0D1YHG6"/>